<dbReference type="Pfam" id="PF00675">
    <property type="entry name" value="Peptidase_M16"/>
    <property type="match status" value="1"/>
</dbReference>
<comment type="similarity">
    <text evidence="1 2">Belongs to the peptidase M16 family.</text>
</comment>
<dbReference type="InterPro" id="IPR001431">
    <property type="entry name" value="Pept_M16_Zn_BS"/>
</dbReference>
<evidence type="ECO:0000256" key="1">
    <source>
        <dbReference type="ARBA" id="ARBA00007261"/>
    </source>
</evidence>
<feature type="domain" description="Peptidase M16 C-terminal" evidence="5">
    <location>
        <begin position="245"/>
        <end position="426"/>
    </location>
</feature>
<dbReference type="Proteomes" id="UP000273001">
    <property type="component" value="Chromosome"/>
</dbReference>
<dbReference type="RefSeq" id="WP_120204158.1">
    <property type="nucleotide sequence ID" value="NZ_CP032514.1"/>
</dbReference>
<dbReference type="Gene3D" id="3.30.830.10">
    <property type="entry name" value="Metalloenzyme, LuxS/M16 peptidase-like"/>
    <property type="match status" value="2"/>
</dbReference>
<sequence length="493" mass="51937">MTSAAGSAARSVTARAADGRAGSTAGGGAEPASGSSPGAGAVTPVGGVELSEGYTEAELVRGEPGQAGTEFSLEDDGALTRRSVLPGGVRVITESVPGLRSTAIGLWLGVGSRDEASGQEGSTHFLEHLLFKGTATRSASEIAEAFDMIGGEANAATSKEHTSYYARVLAPDAMGAVDVVTDMVTSSLLDPDEVETERGVIVSELAEAADDPAEVAQEAFARAAFGEGSPLGRPIGGSYETVSEVSRDAVWDHYRRTYASDALVVAAAGAVDHDELCERVSQDLARAGWDSSPVAPRPRRFEAEPVTPLEVHDVRVERDTEQAHIYLACQGIPVRDERRWAMSVLTTVLGGGMSSRLFQEVRERRGLAYTTYAFDISYAGAGAFGLYAGCAPRNVEEVGAVMLGEFEKLAAHGPTQQEMARARGQLRGAMVLGGEDSLARMSRLGRSEVVTGRLRSMDHSLHLLDQVTAQEVRDLAAWLVSQERCQVLVGPGD</sequence>
<evidence type="ECO:0000256" key="3">
    <source>
        <dbReference type="SAM" id="MobiDB-lite"/>
    </source>
</evidence>
<dbReference type="InterPro" id="IPR050361">
    <property type="entry name" value="MPP/UQCRC_Complex"/>
</dbReference>
<reference evidence="6 7" key="1">
    <citation type="submission" date="2018-09" db="EMBL/GenBank/DDBJ databases">
        <authorList>
            <person name="Li J."/>
        </authorList>
    </citation>
    <scope>NUCLEOTIDE SEQUENCE [LARGE SCALE GENOMIC DNA]</scope>
    <source>
        <strain evidence="6 7">2129</strain>
    </source>
</reference>
<evidence type="ECO:0000313" key="6">
    <source>
        <dbReference type="EMBL" id="AYD89572.1"/>
    </source>
</evidence>
<protein>
    <submittedName>
        <fullName evidence="6">Insulinase family protein</fullName>
    </submittedName>
</protein>
<name>A0ABN5PRQ3_9ACTO</name>
<evidence type="ECO:0000259" key="5">
    <source>
        <dbReference type="Pfam" id="PF05193"/>
    </source>
</evidence>
<dbReference type="InterPro" id="IPR011765">
    <property type="entry name" value="Pept_M16_N"/>
</dbReference>
<gene>
    <name evidence="6" type="ORF">D5R93_04985</name>
</gene>
<organism evidence="6 7">
    <name type="scientific">Actinomyces lilanjuaniae</name>
    <dbReference type="NCBI Taxonomy" id="2321394"/>
    <lineage>
        <taxon>Bacteria</taxon>
        <taxon>Bacillati</taxon>
        <taxon>Actinomycetota</taxon>
        <taxon>Actinomycetes</taxon>
        <taxon>Actinomycetales</taxon>
        <taxon>Actinomycetaceae</taxon>
        <taxon>Actinomyces</taxon>
    </lineage>
</organism>
<feature type="region of interest" description="Disordered" evidence="3">
    <location>
        <begin position="1"/>
        <end position="46"/>
    </location>
</feature>
<dbReference type="EMBL" id="CP032514">
    <property type="protein sequence ID" value="AYD89572.1"/>
    <property type="molecule type" value="Genomic_DNA"/>
</dbReference>
<feature type="compositionally biased region" description="Low complexity" evidence="3">
    <location>
        <begin position="30"/>
        <end position="46"/>
    </location>
</feature>
<accession>A0ABN5PRQ3</accession>
<dbReference type="SUPFAM" id="SSF63411">
    <property type="entry name" value="LuxS/MPP-like metallohydrolase"/>
    <property type="match status" value="2"/>
</dbReference>
<evidence type="ECO:0000256" key="2">
    <source>
        <dbReference type="RuleBase" id="RU004447"/>
    </source>
</evidence>
<feature type="domain" description="Peptidase M16 N-terminal" evidence="4">
    <location>
        <begin position="90"/>
        <end position="234"/>
    </location>
</feature>
<evidence type="ECO:0000313" key="7">
    <source>
        <dbReference type="Proteomes" id="UP000273001"/>
    </source>
</evidence>
<dbReference type="PANTHER" id="PTHR11851">
    <property type="entry name" value="METALLOPROTEASE"/>
    <property type="match status" value="1"/>
</dbReference>
<dbReference type="InterPro" id="IPR007863">
    <property type="entry name" value="Peptidase_M16_C"/>
</dbReference>
<dbReference type="PROSITE" id="PS00143">
    <property type="entry name" value="INSULINASE"/>
    <property type="match status" value="1"/>
</dbReference>
<proteinExistence type="inferred from homology"/>
<dbReference type="InterPro" id="IPR011249">
    <property type="entry name" value="Metalloenz_LuxS/M16"/>
</dbReference>
<keyword evidence="7" id="KW-1185">Reference proteome</keyword>
<dbReference type="PANTHER" id="PTHR11851:SF49">
    <property type="entry name" value="MITOCHONDRIAL-PROCESSING PEPTIDASE SUBUNIT ALPHA"/>
    <property type="match status" value="1"/>
</dbReference>
<dbReference type="Pfam" id="PF05193">
    <property type="entry name" value="Peptidase_M16_C"/>
    <property type="match status" value="1"/>
</dbReference>
<evidence type="ECO:0000259" key="4">
    <source>
        <dbReference type="Pfam" id="PF00675"/>
    </source>
</evidence>